<keyword evidence="5" id="KW-0067">ATP-binding</keyword>
<organism evidence="10 11">
    <name type="scientific">Prosthecobacter algae</name>
    <dbReference type="NCBI Taxonomy" id="1144682"/>
    <lineage>
        <taxon>Bacteria</taxon>
        <taxon>Pseudomonadati</taxon>
        <taxon>Verrucomicrobiota</taxon>
        <taxon>Verrucomicrobiia</taxon>
        <taxon>Verrucomicrobiales</taxon>
        <taxon>Verrucomicrobiaceae</taxon>
        <taxon>Prosthecobacter</taxon>
    </lineage>
</organism>
<evidence type="ECO:0000313" key="10">
    <source>
        <dbReference type="EMBL" id="GAA5141542.1"/>
    </source>
</evidence>
<protein>
    <submittedName>
        <fullName evidence="10">Uncharacterized protein</fullName>
    </submittedName>
</protein>
<dbReference type="InterPro" id="IPR011764">
    <property type="entry name" value="Biotin_carboxylation_dom"/>
</dbReference>
<evidence type="ECO:0000256" key="1">
    <source>
        <dbReference type="ARBA" id="ARBA00022598"/>
    </source>
</evidence>
<keyword evidence="3" id="KW-0677">Repeat</keyword>
<feature type="domain" description="Biotin carboxylation" evidence="9">
    <location>
        <begin position="3337"/>
        <end position="5731"/>
    </location>
</feature>
<keyword evidence="6" id="KW-1015">Disulfide bond</keyword>
<evidence type="ECO:0000259" key="9">
    <source>
        <dbReference type="PROSITE" id="PS50979"/>
    </source>
</evidence>
<dbReference type="PANTHER" id="PTHR44170:SF55">
    <property type="entry name" value="OBSCURIN ISOFORM X2"/>
    <property type="match status" value="1"/>
</dbReference>
<feature type="domain" description="Ig-like" evidence="8">
    <location>
        <begin position="5097"/>
        <end position="5174"/>
    </location>
</feature>
<comment type="caution">
    <text evidence="10">The sequence shown here is derived from an EMBL/GenBank/DDBJ whole genome shotgun (WGS) entry which is preliminary data.</text>
</comment>
<evidence type="ECO:0000259" key="8">
    <source>
        <dbReference type="PROSITE" id="PS50835"/>
    </source>
</evidence>
<dbReference type="PROSITE" id="PS50979">
    <property type="entry name" value="BC"/>
    <property type="match status" value="1"/>
</dbReference>
<dbReference type="InterPro" id="IPR013431">
    <property type="entry name" value="Delta_60_rpt"/>
</dbReference>
<feature type="domain" description="Ig-like" evidence="8">
    <location>
        <begin position="4986"/>
        <end position="5084"/>
    </location>
</feature>
<keyword evidence="2" id="KW-0732">Signal</keyword>
<dbReference type="InterPro" id="IPR013425">
    <property type="entry name" value="Autotrns_rpt"/>
</dbReference>
<dbReference type="Gene3D" id="2.60.40.10">
    <property type="entry name" value="Immunoglobulins"/>
    <property type="match status" value="6"/>
</dbReference>
<dbReference type="InterPro" id="IPR013783">
    <property type="entry name" value="Ig-like_fold"/>
</dbReference>
<keyword evidence="11" id="KW-1185">Reference proteome</keyword>
<evidence type="ECO:0000313" key="11">
    <source>
        <dbReference type="Proteomes" id="UP001499852"/>
    </source>
</evidence>
<gene>
    <name evidence="10" type="ORF">GCM10023213_25840</name>
</gene>
<dbReference type="InterPro" id="IPR015919">
    <property type="entry name" value="Cadherin-like_sf"/>
</dbReference>
<dbReference type="NCBIfam" id="TIGR02601">
    <property type="entry name" value="autotrns_rpt"/>
    <property type="match status" value="6"/>
</dbReference>
<evidence type="ECO:0000256" key="7">
    <source>
        <dbReference type="SAM" id="MobiDB-lite"/>
    </source>
</evidence>
<dbReference type="InterPro" id="IPR036179">
    <property type="entry name" value="Ig-like_dom_sf"/>
</dbReference>
<proteinExistence type="predicted"/>
<dbReference type="SUPFAM" id="SSF48726">
    <property type="entry name" value="Immunoglobulin"/>
    <property type="match status" value="4"/>
</dbReference>
<dbReference type="Gene3D" id="2.80.10.50">
    <property type="match status" value="4"/>
</dbReference>
<evidence type="ECO:0000256" key="3">
    <source>
        <dbReference type="ARBA" id="ARBA00022737"/>
    </source>
</evidence>
<feature type="region of interest" description="Disordered" evidence="7">
    <location>
        <begin position="1217"/>
        <end position="1238"/>
    </location>
</feature>
<name>A0ABP9P6V9_9BACT</name>
<evidence type="ECO:0000256" key="2">
    <source>
        <dbReference type="ARBA" id="ARBA00022729"/>
    </source>
</evidence>
<dbReference type="Pfam" id="PF12951">
    <property type="entry name" value="PATR"/>
    <property type="match status" value="8"/>
</dbReference>
<dbReference type="Proteomes" id="UP001499852">
    <property type="component" value="Unassembled WGS sequence"/>
</dbReference>
<accession>A0ABP9P6V9</accession>
<feature type="domain" description="Ig-like" evidence="8">
    <location>
        <begin position="4893"/>
        <end position="4980"/>
    </location>
</feature>
<dbReference type="PANTHER" id="PTHR44170">
    <property type="entry name" value="PROTEIN SIDEKICK"/>
    <property type="match status" value="1"/>
</dbReference>
<dbReference type="InterPro" id="IPR007110">
    <property type="entry name" value="Ig-like_dom"/>
</dbReference>
<dbReference type="EMBL" id="BAABIA010000005">
    <property type="protein sequence ID" value="GAA5141542.1"/>
    <property type="molecule type" value="Genomic_DNA"/>
</dbReference>
<keyword evidence="4" id="KW-0547">Nucleotide-binding</keyword>
<evidence type="ECO:0000256" key="5">
    <source>
        <dbReference type="ARBA" id="ARBA00022840"/>
    </source>
</evidence>
<dbReference type="PROSITE" id="PS50835">
    <property type="entry name" value="IG_LIKE"/>
    <property type="match status" value="3"/>
</dbReference>
<dbReference type="NCBIfam" id="TIGR02608">
    <property type="entry name" value="delta_60_rpt"/>
    <property type="match status" value="5"/>
</dbReference>
<dbReference type="SMART" id="SM00409">
    <property type="entry name" value="IG"/>
    <property type="match status" value="5"/>
</dbReference>
<dbReference type="InterPro" id="IPR003599">
    <property type="entry name" value="Ig_sub"/>
</dbReference>
<sequence>MNFHTDLGVNSTINLDGNRTIGKMVLGDLFNNSNTYTFASGTGGSLTFNNRGDGGGAFVNKITGITDSITAPVTLNDQLNIRATISRLTLSNTITGNGNTITSYGNGTLSLTGNNTGSNFDLVLWNRGTTNTGAQVELGASSGRAVGGNITIGNASRGTSGHAVLQLLAGRSNDDQILDTATLTFDSFAGSGRNNYFKLMGVNETVGRLLDLGSLAVIENRESEGIFTASRLTIAGNADSYVTGFIRDNSGNNFQQADADGTAGTRGLGITKEGAGTLTLQGGNMIFTGGLTVTGGTTILRQATNFRSDVVNNGTLIFDNTGTWGFTKTFDDPDGSGPVRAPVPQNLTISGSGNVEKMGNGILNLGGSASENHLIGGSFTVRNGTLNFMGAGATDGGKIGGSLVVAGDSGLNRNVSLLGRTTIVGGIDATGRYANTGSTISVRGTVLTGGDKETSFFQDGLATINGDVKLRYMDLRLESDFAIAKTSGPTSSGSTVTITNSSSIVVGMRVTGSGIQADTVVTAIDPVDRVVTLSKSANIPAGSGLNFAYSSHTDGVINGTLPNLTIVGRPATVGATPVAGGLYLVNNRYSNNTNRLPDGTNINLKGGVIEFINDGTTNTFSEQLGALTLNQGQSQINAYQAGAGGTSALRFSSLARNYGSTVEFSGRELVGTVTSTVTNTLGTNTRNQILINGGVTLDNGIIGGWAWANNEFVKYGANGVTRLLETDYAVTLAATDQANQWFFDRNVKMTGASNFTTLTLSARRAINSLNIQATTADGAAAANRAVTLGTNILSIESGGLLANHGSHTITGSGSTGYLTVGSPIGTPAELFVTTGTTANSTTASALTLNTAVRDFILEFRGQGAPDVVTMPADSFTMTVPINTATVLQVGMEVTHANLPPGTVITAVDRTQAGVTTITLNKKPTAALAASNANPVAFKGGSVGLVKSGPGTLVMPLTFQNTYTGPTVVNNGILRLRANTNLGTDPSTFQAAHLQINGGTLQFGRDSIAGTAGVRSPDFNDYMITDGNRGITFGDAGGRLEIGHINPSPRLETAGNITQVVNVTITNPIYATGVVELAVRSNVGISEFNSLVLGDEDSENYYGGGIKTEGTYDGKALIYGNNYVNGLFMEGGRVEFFGNNNFSSDIRILSGQLTLYGNNTYNNTSAFTDTITINSATVNLLSESALGTAGIKVNMTDNAQLRFQGTNQTLLSLAGTASSTISNGHSRPTGTGTEQDNPSTLTVQLPINETYNGRLNNGGSSKLNLVKTGPGRLALTSNDSDFTGDVSILEGVIDVTTITFAGGQSALGKGSRGNASEIFIDGGALSFSPRGQQFTNRSFSMGAGIDAATLVANGLNQAARVILGSAFTLYPGTQFEESYLSQPVGLVGAGSRTLTLSGVNTGDNEFQLQLSDKSATEATSLLKAGPGTWALGTAANFSGAVTQQEGVLAVLGNDTLGTSNGIPTTVGLDPANTLTGDIPNGTEVTFPKFYETILPVGLQANRRYYVIASNGTTFQVATSPGSTTAVKLTALKTFNEDFEEIPIYPANVVFVPNIQSVASTVGLDASDTFSGNLINGTAVVFSYGLPNRATITNAQTGATLPGGITTYETYYVVNATGTTFKVAPTPGGTALNLTSNSTGNIIYTASGPGISTSGVNIIGGRLELRNVDYMTHETLTFQGGALSVPAKTTATWAGNLDVQANTTFTVGANSELVLNGNVIGTRSLTQLGEGIIRMRGETITPTQPDASLAELDSNRRTYSVQAGTLILDYGINNNSKLVDVATLVLGGGRRGGILRLQGGSHEEVVNNLSIQPGANQIYRDSGTSTIRLNTISRAEGSSLYFDLARIATVDNLNINNILGGWAIIRDAVVNASWTLRGTVSRNFTANVSTDLLTPTPVGVHYLANGSPVRLTTTGSLPSPLLPNKTYYVVSASAIRFKLSETPAGPPIDILTTGGAGGDVHTVASYQPQRAGPSTLVFMANPDIYPGALGNDIFRVEIDNSGVAGNITSQLTVPPEITPATPLIYRIITTTTKSSANDIVAFVNGTDIVVRNYLSVTSSGSDLILDPGDYGPQLLQGGTNDNGSQELGWARNGSNSLDGLVQVNSVYSANSWQENANTNMVSNTDVQEGSSTYTLRFASSAPIAVTLGGGNEFGGISTLQTGAILVSPTVGANDSSIIGSGSLATLNEGNLRDFMIHQYNEQGDLVIGVPLLNRDPVVRRGRLTSGNRRIISGLTTTAGLEVGATVAGPGIPGSTVIAAILDSNTVRLNNEGPNSDTRVELTFTVAGNQIKRFGTTQSSTTQNRINGVVNPITGALSTSDIYINMPISGPGIPAGALVGSIVNESDITLNTNHFFNAEPEGIVSEFTLTPSVGVQKLGGGTLILSGNNTYNGVTFIADGVLRAQNLTDGGIAGSLGASTNTAANLVFNGGTLQYIGENNSNNRNFTITDFARIDIGHEKTTSIFNGSISLSGTIGASDRLEKTGSGTLEMRGGGSLNEIKVDEGKLRVQLVDLNPAPGSGNISNLGQNGLASLRLAGGIFEVRGAAETNSGQTFGGSLFVDEGASKVIATSVSGFDPNNLRIGAQARTTTLTLMGGEETTRVLRASGGTVHFVENPETNSGAANIILNTNLFDRAQILPWAVYQNTADTGTPGVNNFASISLTSAGVVSADSLFLHDLGSFFMNANNWGTVEPGTAVDASEGGTLQVNFTSGITATTGSKVLLVSPVQTVNFNRLLVGMSVFGLGIPADTQIESLDPITFTITLTKESTGDFSDTAYLFEQKRTFFGRVGLVDPNKPEDDSVNVEFGRDRELNTLRYYSDADSTITIDEDSTMRLTSGAILVASNVRGGSKNIVGPGNITGVAAAGDSSDFIVHNYNPSSDFTIGANIVDNVLRLELPRAGLPALGAGSIEAGQTTLNSNGRAFQIFNRIHPGMEVTGPGLQTDTFVVATVTLLNQIVLSKPALTTHIDATYIFRSTTNFVQSGTGTTVLSGTNIYTGNTFVHGGVLRLDSATALPGGISTSAPLATSSHIIVKDGVIGLGSGDFTRNLGTAANQIEFKGSGGFAAYGSNRLVNFGGAGARLRFGNDGFVTDGSSLILGASDATHKVTIVNPIDLGSFSQVVRVNNGPADIEGELSGTLSGVGKLIKFGQGTLRLSGQSTHTGGIEISDGRLVVANVPNVLGLGAGAVSLGTSNTNTSKNAAIELAVEGGNVSKNINVGNVNSRGPNWLARGTVDTSASDLGTHSSMALVNGNPAIAYYDASTQDLKYVRAADARGNTWLPPVTLASRGDVGKYPSLSVINGTPAVSYYDATNGTLCYIRSTDSSGVFWAASVIADSSPVSAIGIQSDGKIVVGGTFTEFDGVAQTRLARFSSTGVLDTGFNVTVSGEVRAIVIQSDDSIIIAGAFTKVKGSGAGQTETDRNNIARLSSSGALDAGYNPNADNTVRTLLLQPDGSLLVGGVFSNIGGSGRNRLARLTSAGIADAFNPNVDGEIFALALEADGSVLLGGSFLNVSGQSRNRLARVNSAGVLQAFNPNANNVVRGIVVAGDGNIYVGGLFSTLVGTGSGTTFTRNRLARLLPDGKVDFTYGVEVNAEIRSMRLLASGKIAVLGIFSGVGQTSVNFLANLNPDGSVDTSFAPNPDYEVRAIAQQTDGKLVVGGLFSNIGGGTQHMLGRLNVNGTQDVSFLRKVNDRGQFTSLASANTGSPVNGVPAIAYYDVAQSDLRYVRAVDVNGNDWVPSRRLDGAGGLNVGEGTSMKIANIGGDIIVENPTNGTATITTLSNLGNPAIAYYDQQNGNLKYILSYDSAGDAWSTPEILENIGTGGGHLSLEIVNGFPGIAYYKNTNNPPTAPRGLYYIHATHVGGLTSNFGAGVTQPIVGVSFESAFGAPQLLDSGNAASPGQDIVGQYPSLTVVNGQPTTAAGTPAVAYYDATRKDLKYVRANTASGMPTGSWGQPIIVVNSANDVGRYTSMIMTDGVPGISYQDFNEELDERRLKFVHLTDASGYSKLTFTGDTTLSGGMNLDGMAIVSPENGSTVTVTGALTGSGGFRLNTDGTLVINSSNNNFGGGLGEQDNGSARVVIRTGNLLLGSSTALGINTSGINNPAWHGRVDLGDRNGNPFLTNPQVSVLRATSGTSVLAGGGSFDAGLGAGTFVNVANVVDGFTFTTSDINSLVLVKDELAHPERNGVYLVSIPNGQPAGTMNLVRAPALDALNEFVYGTKVGVQTGSKANEIYFLASLVKTVNTSPVLWAQTLTVDRATTGFSLTRDKGRFDATHNGLFSNAGGPGAFVEIDTTIDGRTFTEADVGTLILVKDELENPAWNGVYQVIYSAGLQLDGTMNLVRAPELDQLAELTYGTQARVTNGTHAGEAYFIASQVSDLNNSPVLWTRDVADGDLSLRTAVSGLTISQAIDVNARQGAGSMSLGSATSMTTGNATFTGDITLRDNQAQIAEIQKLNLDSNILSGYGVSINGNITEARGTAGLDSNNNPLPADSLSLVKTGTGVVTLRGNNSTFHGGVSVNEGTLLVMNTNVTTGSATGSGTVRVNAGAVLGGIGRIGGPVELVGTGTGIETRATLRIGDPTVTSPEEKLTLGGPLTVGANSVVEFTLGANNLTKLAGTSVNITETGRLLVQLAAGYNPAINTSFDILDLTGSLTFGPGNLSDYVRLPGQYLWDTSTLLSQGVIRITGLTDDVEITAQPVAIAVNPGLGTIANFSVTVAGSPQFVYQWQRSINGGAFENIGDPVRSSQLTNTFSKTGIFEADQGLYRVVVTNGEGAFTATSNPVLLTVNDPPVIAVQPLPQSANPNGSVSFTVQLDLINGGPPPYAFQWRRGTTNINSGGRFSVTSDAQTGFSTLTITGLLESDEDSNYNVVPSNLAGNGPVSNLVSLTVNNPVVITSPPTSVQVSTGDIAFFRVIATGTPTLTYQWQRREAGGVFANIPGETASTLRIAGITNNDNGDEVRVEVTNSVGTVPSAVASISVVEGVPNIQLQPESYTLVQGENLELITRVGGAQTGRTVVWKRNKGAIKLGDTVVGGVTSKISVTEELDGTVLVSTLRIENITPALAGEFTVEAKNVNVTKPTLSVPGTGQVVVASNPDVNLPASNKPKTKATMTVLAMGPKGVTIGYKWKRLVNSVFVDIPAEDLLDFTGVTTKTLTINNVEVADRGTYACEITGVGDPAVRMAGTHHLKVYTEGADLEEIEFPFAMVGSDFEYQIPVDFGVDGSKTPVSYAAAGLPAGLKLDAKTGKITGRPTKAGAFAVKVSAINALGTSKTDPINPVLTVQAIPEGAVGVFAGWIPRDELNGELGGRFDMTVTALGTFSGRVTLGGNIHAFKGILDIDLDPDTGVPQSPNATITIARTGKPVPPPLTLTFALNPDQNRLASASLSTTVQQEVDGQIEFVDLEVAFTGWRNKWSKNLPANPYLNELAVSDSPVEKPPVSGYYTFALMPPDASADTIPQGDSYASFTVNALGGLSMVGRTADGQTITGAQFVGPNGEIVMYQALYKAPLRGSLVGQITLNKVDDGKYADNIISASPGTAPTWSCPPNPKATSYLAGFGPITLTVTGGAYEDPTRKPVHSDDVGPFPLILGIARTLVEADNKDNATLLFSQDGIEGIGPLMTPNLPYPGSTDKVDVTAKNTVVVPKQISGGINVNPYGTTLTVTAKTGAIRGTVMVQQLLLGKLVKRTAAYQGLIVRTDEGLRGVGYYLMVKRSNEKVPLISNQVLFSPAP</sequence>
<reference evidence="11" key="1">
    <citation type="journal article" date="2019" name="Int. J. Syst. Evol. Microbiol.">
        <title>The Global Catalogue of Microorganisms (GCM) 10K type strain sequencing project: providing services to taxonomists for standard genome sequencing and annotation.</title>
        <authorList>
            <consortium name="The Broad Institute Genomics Platform"/>
            <consortium name="The Broad Institute Genome Sequencing Center for Infectious Disease"/>
            <person name="Wu L."/>
            <person name="Ma J."/>
        </authorList>
    </citation>
    <scope>NUCLEOTIDE SEQUENCE [LARGE SCALE GENOMIC DNA]</scope>
    <source>
        <strain evidence="11">JCM 18053</strain>
    </source>
</reference>
<keyword evidence="1" id="KW-0436">Ligase</keyword>
<dbReference type="Pfam" id="PF17164">
    <property type="entry name" value="DUF5122"/>
    <property type="match status" value="7"/>
</dbReference>
<evidence type="ECO:0000256" key="6">
    <source>
        <dbReference type="ARBA" id="ARBA00023157"/>
    </source>
</evidence>
<evidence type="ECO:0000256" key="4">
    <source>
        <dbReference type="ARBA" id="ARBA00022741"/>
    </source>
</evidence>
<dbReference type="SUPFAM" id="SSF49313">
    <property type="entry name" value="Cadherin-like"/>
    <property type="match status" value="1"/>
</dbReference>